<sequence>MVRRQRNVDIVRAARIFENPVLQSADRREDYGEDRFIAIGFVDNEFYVVVWTPRGDRRRLITAWKAGSDERRAYRKRHP</sequence>
<gene>
    <name evidence="1" type="ORF">U0C82_04155</name>
</gene>
<dbReference type="EMBL" id="JAXLPB010000001">
    <property type="protein sequence ID" value="MDY8108344.1"/>
    <property type="molecule type" value="Genomic_DNA"/>
</dbReference>
<protein>
    <submittedName>
        <fullName evidence="1">BrnT family toxin</fullName>
    </submittedName>
</protein>
<evidence type="ECO:0000313" key="1">
    <source>
        <dbReference type="EMBL" id="MDY8108344.1"/>
    </source>
</evidence>
<comment type="caution">
    <text evidence="1">The sequence shown here is derived from an EMBL/GenBank/DDBJ whole genome shotgun (WGS) entry which is preliminary data.</text>
</comment>
<proteinExistence type="predicted"/>
<reference evidence="1 2" key="1">
    <citation type="submission" date="2023-12" db="EMBL/GenBank/DDBJ databases">
        <title>Description of Novel Strain Fulvimarina sp. 2208YS6-2-32 isolated from Uroteuthis (Photololigo) edulis.</title>
        <authorList>
            <person name="Park J.-S."/>
        </authorList>
    </citation>
    <scope>NUCLEOTIDE SEQUENCE [LARGE SCALE GENOMIC DNA]</scope>
    <source>
        <strain evidence="1 2">2208YS6-2-32</strain>
    </source>
</reference>
<dbReference type="InterPro" id="IPR007460">
    <property type="entry name" value="BrnT_toxin"/>
</dbReference>
<dbReference type="InterPro" id="IPR038573">
    <property type="entry name" value="BrnT_sf"/>
</dbReference>
<name>A0ABU5HZ00_9HYPH</name>
<keyword evidence="2" id="KW-1185">Reference proteome</keyword>
<organism evidence="1 2">
    <name type="scientific">Fulvimarina uroteuthidis</name>
    <dbReference type="NCBI Taxonomy" id="3098149"/>
    <lineage>
        <taxon>Bacteria</taxon>
        <taxon>Pseudomonadati</taxon>
        <taxon>Pseudomonadota</taxon>
        <taxon>Alphaproteobacteria</taxon>
        <taxon>Hyphomicrobiales</taxon>
        <taxon>Aurantimonadaceae</taxon>
        <taxon>Fulvimarina</taxon>
    </lineage>
</organism>
<accession>A0ABU5HZ00</accession>
<dbReference type="Gene3D" id="3.10.450.530">
    <property type="entry name" value="Ribonuclease toxin, BrnT, of type II toxin-antitoxin system"/>
    <property type="match status" value="1"/>
</dbReference>
<dbReference type="Proteomes" id="UP001294412">
    <property type="component" value="Unassembled WGS sequence"/>
</dbReference>
<dbReference type="RefSeq" id="WP_322185975.1">
    <property type="nucleotide sequence ID" value="NZ_JAXLPB010000001.1"/>
</dbReference>
<dbReference type="Pfam" id="PF04365">
    <property type="entry name" value="BrnT_toxin"/>
    <property type="match status" value="1"/>
</dbReference>
<evidence type="ECO:0000313" key="2">
    <source>
        <dbReference type="Proteomes" id="UP001294412"/>
    </source>
</evidence>